<dbReference type="EMBL" id="FSQZ01000001">
    <property type="protein sequence ID" value="SIN72593.1"/>
    <property type="molecule type" value="Genomic_DNA"/>
</dbReference>
<accession>A0ABY1JEF8</accession>
<evidence type="ECO:0000313" key="4">
    <source>
        <dbReference type="Proteomes" id="UP000185093"/>
    </source>
</evidence>
<evidence type="ECO:0000259" key="2">
    <source>
        <dbReference type="SMART" id="SM00899"/>
    </source>
</evidence>
<sequence>MMAKRTDGEAQPLIFLDNSTFAEVISLPPGQCGKRLEALGLRPGKIIKKLYGMPFCGPVTLEIDGRQIAIGYGAASRIIVKTLKQENVALE</sequence>
<dbReference type="SMART" id="SM00899">
    <property type="entry name" value="FeoA"/>
    <property type="match status" value="1"/>
</dbReference>
<feature type="domain" description="Ferrous iron transporter FeoA-like" evidence="2">
    <location>
        <begin position="11"/>
        <end position="82"/>
    </location>
</feature>
<reference evidence="3 4" key="1">
    <citation type="submission" date="2016-11" db="EMBL/GenBank/DDBJ databases">
        <authorList>
            <person name="Varghese N."/>
            <person name="Submissions S."/>
        </authorList>
    </citation>
    <scope>NUCLEOTIDE SEQUENCE [LARGE SCALE GENOMIC DNA]</scope>
    <source>
        <strain evidence="3 4">DSM 20664</strain>
    </source>
</reference>
<dbReference type="Proteomes" id="UP000185093">
    <property type="component" value="Unassembled WGS sequence"/>
</dbReference>
<dbReference type="InterPro" id="IPR008988">
    <property type="entry name" value="Transcriptional_repressor_C"/>
</dbReference>
<gene>
    <name evidence="3" type="ORF">SAMN05444368_1532</name>
</gene>
<evidence type="ECO:0000256" key="1">
    <source>
        <dbReference type="ARBA" id="ARBA00023004"/>
    </source>
</evidence>
<dbReference type="RefSeq" id="WP_014807468.1">
    <property type="nucleotide sequence ID" value="NZ_DAONBL010000005.1"/>
</dbReference>
<dbReference type="SUPFAM" id="SSF50037">
    <property type="entry name" value="C-terminal domain of transcriptional repressors"/>
    <property type="match status" value="1"/>
</dbReference>
<dbReference type="Pfam" id="PF04023">
    <property type="entry name" value="FeoA"/>
    <property type="match status" value="1"/>
</dbReference>
<keyword evidence="4" id="KW-1185">Reference proteome</keyword>
<keyword evidence="1" id="KW-0408">Iron</keyword>
<dbReference type="Gene3D" id="2.30.30.90">
    <property type="match status" value="1"/>
</dbReference>
<name>A0ABY1JEF8_9BACT</name>
<dbReference type="InterPro" id="IPR007167">
    <property type="entry name" value="Fe-transptr_FeoA-like"/>
</dbReference>
<protein>
    <submittedName>
        <fullName evidence="3">Ferrous iron transport protein A</fullName>
    </submittedName>
</protein>
<evidence type="ECO:0000313" key="3">
    <source>
        <dbReference type="EMBL" id="SIN72593.1"/>
    </source>
</evidence>
<comment type="caution">
    <text evidence="3">The sequence shown here is derived from an EMBL/GenBank/DDBJ whole genome shotgun (WGS) entry which is preliminary data.</text>
</comment>
<proteinExistence type="predicted"/>
<dbReference type="InterPro" id="IPR038157">
    <property type="entry name" value="FeoA_core_dom"/>
</dbReference>
<organism evidence="3 4">
    <name type="scientific">Acetomicrobium flavidum</name>
    <dbReference type="NCBI Taxonomy" id="49896"/>
    <lineage>
        <taxon>Bacteria</taxon>
        <taxon>Thermotogati</taxon>
        <taxon>Synergistota</taxon>
        <taxon>Synergistia</taxon>
        <taxon>Synergistales</taxon>
        <taxon>Acetomicrobiaceae</taxon>
        <taxon>Acetomicrobium</taxon>
    </lineage>
</organism>